<dbReference type="Gramene" id="PHT66314">
    <property type="protein sequence ID" value="PHT66314"/>
    <property type="gene ID" value="T459_30739"/>
</dbReference>
<name>A0A2G2Y9B8_CAPAN</name>
<dbReference type="InterPro" id="IPR020835">
    <property type="entry name" value="Catalase_sf"/>
</dbReference>
<evidence type="ECO:0000313" key="4">
    <source>
        <dbReference type="Proteomes" id="UP000222542"/>
    </source>
</evidence>
<keyword evidence="1" id="KW-0732">Signal</keyword>
<dbReference type="GO" id="GO:0004096">
    <property type="term" value="F:catalase activity"/>
    <property type="evidence" value="ECO:0007669"/>
    <property type="project" value="InterPro"/>
</dbReference>
<reference evidence="3 4" key="2">
    <citation type="journal article" date="2017" name="Genome Biol.">
        <title>New reference genome sequences of hot pepper reveal the massive evolution of plant disease-resistance genes by retroduplication.</title>
        <authorList>
            <person name="Kim S."/>
            <person name="Park J."/>
            <person name="Yeom S.I."/>
            <person name="Kim Y.M."/>
            <person name="Seo E."/>
            <person name="Kim K.T."/>
            <person name="Kim M.S."/>
            <person name="Lee J.M."/>
            <person name="Cheong K."/>
            <person name="Shin H.S."/>
            <person name="Kim S.B."/>
            <person name="Han K."/>
            <person name="Lee J."/>
            <person name="Park M."/>
            <person name="Lee H.A."/>
            <person name="Lee H.Y."/>
            <person name="Lee Y."/>
            <person name="Oh S."/>
            <person name="Lee J.H."/>
            <person name="Choi E."/>
            <person name="Choi E."/>
            <person name="Lee S.E."/>
            <person name="Jeon J."/>
            <person name="Kim H."/>
            <person name="Choi G."/>
            <person name="Song H."/>
            <person name="Lee J."/>
            <person name="Lee S.C."/>
            <person name="Kwon J.K."/>
            <person name="Lee H.Y."/>
            <person name="Koo N."/>
            <person name="Hong Y."/>
            <person name="Kim R.W."/>
            <person name="Kang W.H."/>
            <person name="Huh J.H."/>
            <person name="Kang B.C."/>
            <person name="Yang T.J."/>
            <person name="Lee Y.H."/>
            <person name="Bennetzen J.L."/>
            <person name="Choi D."/>
        </authorList>
    </citation>
    <scope>NUCLEOTIDE SEQUENCE [LARGE SCALE GENOMIC DNA]</scope>
    <source>
        <strain evidence="4">cv. CM334</strain>
    </source>
</reference>
<dbReference type="InterPro" id="IPR011614">
    <property type="entry name" value="Catalase_core"/>
</dbReference>
<dbReference type="Gene3D" id="2.40.180.10">
    <property type="entry name" value="Catalase core domain"/>
    <property type="match status" value="1"/>
</dbReference>
<organism evidence="3 4">
    <name type="scientific">Capsicum annuum</name>
    <name type="common">Capsicum pepper</name>
    <dbReference type="NCBI Taxonomy" id="4072"/>
    <lineage>
        <taxon>Eukaryota</taxon>
        <taxon>Viridiplantae</taxon>
        <taxon>Streptophyta</taxon>
        <taxon>Embryophyta</taxon>
        <taxon>Tracheophyta</taxon>
        <taxon>Spermatophyta</taxon>
        <taxon>Magnoliopsida</taxon>
        <taxon>eudicotyledons</taxon>
        <taxon>Gunneridae</taxon>
        <taxon>Pentapetalae</taxon>
        <taxon>asterids</taxon>
        <taxon>lamiids</taxon>
        <taxon>Solanales</taxon>
        <taxon>Solanaceae</taxon>
        <taxon>Solanoideae</taxon>
        <taxon>Capsiceae</taxon>
        <taxon>Capsicum</taxon>
    </lineage>
</organism>
<dbReference type="AlphaFoldDB" id="A0A2G2Y9B8"/>
<proteinExistence type="predicted"/>
<evidence type="ECO:0000313" key="3">
    <source>
        <dbReference type="EMBL" id="PHT66314.1"/>
    </source>
</evidence>
<keyword evidence="4" id="KW-1185">Reference proteome</keyword>
<feature type="chain" id="PRO_5013861605" description="Catalase core domain-containing protein" evidence="1">
    <location>
        <begin position="28"/>
        <end position="114"/>
    </location>
</feature>
<dbReference type="STRING" id="4072.A0A2G2Y9B8"/>
<sequence>MMDLRTDHMHSSIEMIVVLKLVSLSLALPGDNVRFNIKNVVVKDLKRVLILLEDYHLLEKLANFDRDRIPERVVHARDASAKVSQTFKTANSLPGLCHIPPLQCNIPSLSLFKE</sequence>
<evidence type="ECO:0000256" key="1">
    <source>
        <dbReference type="SAM" id="SignalP"/>
    </source>
</evidence>
<reference evidence="3 4" key="1">
    <citation type="journal article" date="2014" name="Nat. Genet.">
        <title>Genome sequence of the hot pepper provides insights into the evolution of pungency in Capsicum species.</title>
        <authorList>
            <person name="Kim S."/>
            <person name="Park M."/>
            <person name="Yeom S.I."/>
            <person name="Kim Y.M."/>
            <person name="Lee J.M."/>
            <person name="Lee H.A."/>
            <person name="Seo E."/>
            <person name="Choi J."/>
            <person name="Cheong K."/>
            <person name="Kim K.T."/>
            <person name="Jung K."/>
            <person name="Lee G.W."/>
            <person name="Oh S.K."/>
            <person name="Bae C."/>
            <person name="Kim S.B."/>
            <person name="Lee H.Y."/>
            <person name="Kim S.Y."/>
            <person name="Kim M.S."/>
            <person name="Kang B.C."/>
            <person name="Jo Y.D."/>
            <person name="Yang H.B."/>
            <person name="Jeong H.J."/>
            <person name="Kang W.H."/>
            <person name="Kwon J.K."/>
            <person name="Shin C."/>
            <person name="Lim J.Y."/>
            <person name="Park J.H."/>
            <person name="Huh J.H."/>
            <person name="Kim J.S."/>
            <person name="Kim B.D."/>
            <person name="Cohen O."/>
            <person name="Paran I."/>
            <person name="Suh M.C."/>
            <person name="Lee S.B."/>
            <person name="Kim Y.K."/>
            <person name="Shin Y."/>
            <person name="Noh S.J."/>
            <person name="Park J."/>
            <person name="Seo Y.S."/>
            <person name="Kwon S.Y."/>
            <person name="Kim H.A."/>
            <person name="Park J.M."/>
            <person name="Kim H.J."/>
            <person name="Choi S.B."/>
            <person name="Bosland P.W."/>
            <person name="Reeves G."/>
            <person name="Jo S.H."/>
            <person name="Lee B.W."/>
            <person name="Cho H.T."/>
            <person name="Choi H.S."/>
            <person name="Lee M.S."/>
            <person name="Yu Y."/>
            <person name="Do Choi Y."/>
            <person name="Park B.S."/>
            <person name="van Deynze A."/>
            <person name="Ashrafi H."/>
            <person name="Hill T."/>
            <person name="Kim W.T."/>
            <person name="Pai H.S."/>
            <person name="Ahn H.K."/>
            <person name="Yeam I."/>
            <person name="Giovannoni J.J."/>
            <person name="Rose J.K."/>
            <person name="Sorensen I."/>
            <person name="Lee S.J."/>
            <person name="Kim R.W."/>
            <person name="Choi I.Y."/>
            <person name="Choi B.S."/>
            <person name="Lim J.S."/>
            <person name="Lee Y.H."/>
            <person name="Choi D."/>
        </authorList>
    </citation>
    <scope>NUCLEOTIDE SEQUENCE [LARGE SCALE GENOMIC DNA]</scope>
    <source>
        <strain evidence="4">cv. CM334</strain>
    </source>
</reference>
<dbReference type="SUPFAM" id="SSF56634">
    <property type="entry name" value="Heme-dependent catalase-like"/>
    <property type="match status" value="1"/>
</dbReference>
<feature type="signal peptide" evidence="1">
    <location>
        <begin position="1"/>
        <end position="27"/>
    </location>
</feature>
<dbReference type="Proteomes" id="UP000222542">
    <property type="component" value="Unassembled WGS sequence"/>
</dbReference>
<protein>
    <recommendedName>
        <fullName evidence="2">Catalase core domain-containing protein</fullName>
    </recommendedName>
</protein>
<gene>
    <name evidence="3" type="ORF">T459_30739</name>
</gene>
<comment type="caution">
    <text evidence="3">The sequence shown here is derived from an EMBL/GenBank/DDBJ whole genome shotgun (WGS) entry which is preliminary data.</text>
</comment>
<evidence type="ECO:0000259" key="2">
    <source>
        <dbReference type="Pfam" id="PF00199"/>
    </source>
</evidence>
<feature type="domain" description="Catalase core" evidence="2">
    <location>
        <begin position="46"/>
        <end position="100"/>
    </location>
</feature>
<accession>A0A2G2Y9B8</accession>
<dbReference type="EMBL" id="AYRZ02000012">
    <property type="protein sequence ID" value="PHT66314.1"/>
    <property type="molecule type" value="Genomic_DNA"/>
</dbReference>
<dbReference type="Pfam" id="PF00199">
    <property type="entry name" value="Catalase"/>
    <property type="match status" value="1"/>
</dbReference>
<dbReference type="GO" id="GO:0020037">
    <property type="term" value="F:heme binding"/>
    <property type="evidence" value="ECO:0007669"/>
    <property type="project" value="InterPro"/>
</dbReference>